<dbReference type="Proteomes" id="UP000187283">
    <property type="component" value="Unassembled WGS sequence"/>
</dbReference>
<feature type="signal peptide" evidence="1">
    <location>
        <begin position="1"/>
        <end position="23"/>
    </location>
</feature>
<gene>
    <name evidence="2" type="ORF">AYI70_g5118</name>
</gene>
<dbReference type="EMBL" id="LSSN01001645">
    <property type="protein sequence ID" value="OMJ18827.1"/>
    <property type="molecule type" value="Genomic_DNA"/>
</dbReference>
<protein>
    <submittedName>
        <fullName evidence="2">Uncharacterized protein</fullName>
    </submittedName>
</protein>
<keyword evidence="1" id="KW-0732">Signal</keyword>
<keyword evidence="3" id="KW-1185">Reference proteome</keyword>
<proteinExistence type="predicted"/>
<evidence type="ECO:0000313" key="2">
    <source>
        <dbReference type="EMBL" id="OMJ18827.1"/>
    </source>
</evidence>
<dbReference type="AlphaFoldDB" id="A0A1R1XVZ1"/>
<name>A0A1R1XVZ1_9FUNG</name>
<dbReference type="STRING" id="133412.A0A1R1XVZ1"/>
<dbReference type="OrthoDB" id="5643308at2759"/>
<accession>A0A1R1XVZ1</accession>
<evidence type="ECO:0000313" key="3">
    <source>
        <dbReference type="Proteomes" id="UP000187283"/>
    </source>
</evidence>
<sequence>MKFSLNQLISLYTFAITSSLSSGNEIVTSVDKKSQTTKIDNSCKFEYPSCKVFKDGTIDNSGVQRCYDGLAIPCDGYVFDISFSADQTDGTYVYISDANGPFVSTAELVYQNAFSEGPKNVHFGSNGASATISDIKVLCDGSDNACKETAYFPKAAKFAQLKKKEDDLCIVDAGNIESLKGSNDSPTPLYDPSNIKVIPCSSLNFEFSFEVDGTSDIYFLVTNDKGISEDIALSGQVGLISGTHSLGDSLFARSAAVAASSTTTSTVTIKSNDTDLSMYINNVSAGSIDPRGNDYPGFLSSGSKKIYFAAEVDSISINNIKISCLNQGGECGADASTSTESSESSSEATFTFAPMELNSGGVPKNYGQNSIEIPCESSDFQLGFTVNSQEDLFVAFVNEGGLPTSNLIVESQIGVASNRDALRVGRYSSPSKSNFAKRQTENTQVIVKYQYVNGTLFVYKNDALVSSTKVSGTSIKNVYFAPLQSTAAIDGGQITCL</sequence>
<organism evidence="2 3">
    <name type="scientific">Smittium culicis</name>
    <dbReference type="NCBI Taxonomy" id="133412"/>
    <lineage>
        <taxon>Eukaryota</taxon>
        <taxon>Fungi</taxon>
        <taxon>Fungi incertae sedis</taxon>
        <taxon>Zoopagomycota</taxon>
        <taxon>Kickxellomycotina</taxon>
        <taxon>Harpellomycetes</taxon>
        <taxon>Harpellales</taxon>
        <taxon>Legeriomycetaceae</taxon>
        <taxon>Smittium</taxon>
    </lineage>
</organism>
<reference evidence="2 3" key="1">
    <citation type="submission" date="2017-01" db="EMBL/GenBank/DDBJ databases">
        <authorList>
            <person name="Mah S.A."/>
            <person name="Swanson W.J."/>
            <person name="Moy G.W."/>
            <person name="Vacquier V.D."/>
        </authorList>
    </citation>
    <scope>NUCLEOTIDE SEQUENCE [LARGE SCALE GENOMIC DNA]</scope>
    <source>
        <strain evidence="2 3">GSMNP</strain>
    </source>
</reference>
<comment type="caution">
    <text evidence="2">The sequence shown here is derived from an EMBL/GenBank/DDBJ whole genome shotgun (WGS) entry which is preliminary data.</text>
</comment>
<feature type="chain" id="PRO_5012322555" evidence="1">
    <location>
        <begin position="24"/>
        <end position="497"/>
    </location>
</feature>
<evidence type="ECO:0000256" key="1">
    <source>
        <dbReference type="SAM" id="SignalP"/>
    </source>
</evidence>